<keyword evidence="1" id="KW-0732">Signal</keyword>
<proteinExistence type="predicted"/>
<organism evidence="2">
    <name type="scientific">Candidatus Kentrum sp. DK</name>
    <dbReference type="NCBI Taxonomy" id="2126562"/>
    <lineage>
        <taxon>Bacteria</taxon>
        <taxon>Pseudomonadati</taxon>
        <taxon>Pseudomonadota</taxon>
        <taxon>Gammaproteobacteria</taxon>
        <taxon>Candidatus Kentrum</taxon>
    </lineage>
</organism>
<dbReference type="AlphaFoldDB" id="A0A450TKK5"/>
<gene>
    <name evidence="2" type="ORF">BECKDK2373C_GA0170839_11782</name>
</gene>
<sequence>MKMDKKPSLARLSLLGILLSGTMVIHADDSPFRPDAPASRLPSSLPVWIPENLSAETSHAKEVSHRRPTGEGSISRMAGAYLDYTFLGDQTGRFPQNLQGTIGVTGGSAVFLSPLEQFHLGDIDSYHYGNGYSPAISGYGAHSDFMASLEWQWNAPGFADRHAFDNLTWGEVLRVSFFADYGKTISNGKEHGVTDALPARASKWGLSGIGIGTGLQFSLPGRLTANLKAAYPLRSWEADGTNRDEGPDTDGGQPRYWFDFSYNF</sequence>
<feature type="chain" id="PRO_5019421023" description="MetA-pathway of phenol degradation" evidence="1">
    <location>
        <begin position="28"/>
        <end position="264"/>
    </location>
</feature>
<evidence type="ECO:0008006" key="3">
    <source>
        <dbReference type="Google" id="ProtNLM"/>
    </source>
</evidence>
<evidence type="ECO:0000313" key="2">
    <source>
        <dbReference type="EMBL" id="VFJ68187.1"/>
    </source>
</evidence>
<accession>A0A450TKK5</accession>
<reference evidence="2" key="1">
    <citation type="submission" date="2019-02" db="EMBL/GenBank/DDBJ databases">
        <authorList>
            <person name="Gruber-Vodicka R. H."/>
            <person name="Seah K. B. B."/>
        </authorList>
    </citation>
    <scope>NUCLEOTIDE SEQUENCE</scope>
    <source>
        <strain evidence="2">BECK_DK161</strain>
    </source>
</reference>
<dbReference type="EMBL" id="CAADEY010000178">
    <property type="protein sequence ID" value="VFJ68187.1"/>
    <property type="molecule type" value="Genomic_DNA"/>
</dbReference>
<evidence type="ECO:0000256" key="1">
    <source>
        <dbReference type="SAM" id="SignalP"/>
    </source>
</evidence>
<feature type="signal peptide" evidence="1">
    <location>
        <begin position="1"/>
        <end position="27"/>
    </location>
</feature>
<protein>
    <recommendedName>
        <fullName evidence="3">MetA-pathway of phenol degradation</fullName>
    </recommendedName>
</protein>
<name>A0A450TKK5_9GAMM</name>